<accession>A0A6I4ZZP1</accession>
<dbReference type="EMBL" id="WMEQ01000011">
    <property type="protein sequence ID" value="MYL34774.1"/>
    <property type="molecule type" value="Genomic_DNA"/>
</dbReference>
<organism evidence="1 2">
    <name type="scientific">Pontibacillus yanchengensis</name>
    <dbReference type="NCBI Taxonomy" id="462910"/>
    <lineage>
        <taxon>Bacteria</taxon>
        <taxon>Bacillati</taxon>
        <taxon>Bacillota</taxon>
        <taxon>Bacilli</taxon>
        <taxon>Bacillales</taxon>
        <taxon>Bacillaceae</taxon>
        <taxon>Pontibacillus</taxon>
    </lineage>
</organism>
<evidence type="ECO:0008006" key="3">
    <source>
        <dbReference type="Google" id="ProtNLM"/>
    </source>
</evidence>
<name>A0A6I4ZZP1_9BACI</name>
<sequence>MKTFKLIKLNVLEGENKDIQKTTIPLIDGLIINREDEANTWLIEAYIEEQYKEYFETIMDKEEEIVLQAKITKSTNQPAMFLVKVIDSNDIGDNSNILFLGKILDHKKDQVENTLKELIEKGYHGEELLQAFKNQVEEAESTT</sequence>
<reference evidence="1 2" key="1">
    <citation type="submission" date="2019-11" db="EMBL/GenBank/DDBJ databases">
        <title>Genome sequences of 17 halophilic strains isolated from different environments.</title>
        <authorList>
            <person name="Furrow R.E."/>
        </authorList>
    </citation>
    <scope>NUCLEOTIDE SEQUENCE [LARGE SCALE GENOMIC DNA]</scope>
    <source>
        <strain evidence="1 2">22514_16_FS</strain>
    </source>
</reference>
<gene>
    <name evidence="1" type="ORF">GLW05_14355</name>
</gene>
<dbReference type="AlphaFoldDB" id="A0A6I4ZZP1"/>
<dbReference type="Pfam" id="PF14183">
    <property type="entry name" value="YwpF"/>
    <property type="match status" value="1"/>
</dbReference>
<comment type="caution">
    <text evidence="1">The sequence shown here is derived from an EMBL/GenBank/DDBJ whole genome shotgun (WGS) entry which is preliminary data.</text>
</comment>
<dbReference type="RefSeq" id="WP_160847033.1">
    <property type="nucleotide sequence ID" value="NZ_WMEQ01000011.1"/>
</dbReference>
<dbReference type="InterPro" id="IPR025573">
    <property type="entry name" value="YwpF"/>
</dbReference>
<dbReference type="Proteomes" id="UP000468638">
    <property type="component" value="Unassembled WGS sequence"/>
</dbReference>
<evidence type="ECO:0000313" key="1">
    <source>
        <dbReference type="EMBL" id="MYL34774.1"/>
    </source>
</evidence>
<dbReference type="OrthoDB" id="2427395at2"/>
<protein>
    <recommendedName>
        <fullName evidence="3">YwpF-like protein</fullName>
    </recommendedName>
</protein>
<proteinExistence type="predicted"/>
<evidence type="ECO:0000313" key="2">
    <source>
        <dbReference type="Proteomes" id="UP000468638"/>
    </source>
</evidence>